<sequence length="46" mass="5017">MLYDISSPAFTFAALMVLGGVVYSAKTFFDRKIADLNKSHSCEAEA</sequence>
<dbReference type="AlphaFoldDB" id="A0A1H2XLT1"/>
<reference evidence="1 2" key="1">
    <citation type="submission" date="2016-10" db="EMBL/GenBank/DDBJ databases">
        <authorList>
            <person name="de Groot N.N."/>
        </authorList>
    </citation>
    <scope>NUCLEOTIDE SEQUENCE [LARGE SCALE GENOMIC DNA]</scope>
    <source>
        <strain evidence="1 2">CGMCC 1.7059</strain>
    </source>
</reference>
<dbReference type="STRING" id="488533.SAMN04487960_10595"/>
<proteinExistence type="predicted"/>
<gene>
    <name evidence="1" type="ORF">SAMN04487960_10595</name>
</gene>
<name>A0A1H2XLT1_9GAMM</name>
<evidence type="ECO:0000313" key="1">
    <source>
        <dbReference type="EMBL" id="SDW93760.1"/>
    </source>
</evidence>
<dbReference type="Proteomes" id="UP000199675">
    <property type="component" value="Unassembled WGS sequence"/>
</dbReference>
<protein>
    <submittedName>
        <fullName evidence="1">Uncharacterized protein</fullName>
    </submittedName>
</protein>
<dbReference type="RefSeq" id="WP_175528319.1">
    <property type="nucleotide sequence ID" value="NZ_FNNE01000005.1"/>
</dbReference>
<evidence type="ECO:0000313" key="2">
    <source>
        <dbReference type="Proteomes" id="UP000199675"/>
    </source>
</evidence>
<keyword evidence="2" id="KW-1185">Reference proteome</keyword>
<organism evidence="1 2">
    <name type="scientific">Marinobacter mobilis</name>
    <dbReference type="NCBI Taxonomy" id="488533"/>
    <lineage>
        <taxon>Bacteria</taxon>
        <taxon>Pseudomonadati</taxon>
        <taxon>Pseudomonadota</taxon>
        <taxon>Gammaproteobacteria</taxon>
        <taxon>Pseudomonadales</taxon>
        <taxon>Marinobacteraceae</taxon>
        <taxon>Marinobacter</taxon>
    </lineage>
</organism>
<accession>A0A1H2XLT1</accession>
<dbReference type="EMBL" id="FNNE01000005">
    <property type="protein sequence ID" value="SDW93760.1"/>
    <property type="molecule type" value="Genomic_DNA"/>
</dbReference>